<organism evidence="1 2">
    <name type="scientific">Pedobacter rhizosphaerae</name>
    <dbReference type="NCBI Taxonomy" id="390241"/>
    <lineage>
        <taxon>Bacteria</taxon>
        <taxon>Pseudomonadati</taxon>
        <taxon>Bacteroidota</taxon>
        <taxon>Sphingobacteriia</taxon>
        <taxon>Sphingobacteriales</taxon>
        <taxon>Sphingobacteriaceae</taxon>
        <taxon>Pedobacter</taxon>
    </lineage>
</organism>
<evidence type="ECO:0000313" key="1">
    <source>
        <dbReference type="EMBL" id="SER97783.1"/>
    </source>
</evidence>
<name>A0A1H9TMF8_9SPHI</name>
<dbReference type="AlphaFoldDB" id="A0A1H9TMF8"/>
<reference evidence="1 2" key="1">
    <citation type="submission" date="2016-10" db="EMBL/GenBank/DDBJ databases">
        <authorList>
            <person name="de Groot N.N."/>
        </authorList>
    </citation>
    <scope>NUCLEOTIDE SEQUENCE [LARGE SCALE GENOMIC DNA]</scope>
    <source>
        <strain evidence="1 2">DSM 18610</strain>
    </source>
</reference>
<sequence>MPSTRLGLCVATTERMNHLDLLTSKEMQHSGAYFSDSFFNAVENQVYYTSYLNKSILAVAIHRPIELEGMFVKPNGDGWWRIPVVVKGAKVYNPAEFAMNMIE</sequence>
<gene>
    <name evidence="1" type="ORF">SAMN04488023_12348</name>
</gene>
<proteinExistence type="predicted"/>
<dbReference type="Proteomes" id="UP000199572">
    <property type="component" value="Unassembled WGS sequence"/>
</dbReference>
<dbReference type="EMBL" id="FOGG01000023">
    <property type="protein sequence ID" value="SER97783.1"/>
    <property type="molecule type" value="Genomic_DNA"/>
</dbReference>
<evidence type="ECO:0000313" key="2">
    <source>
        <dbReference type="Proteomes" id="UP000199572"/>
    </source>
</evidence>
<accession>A0A1H9TMF8</accession>
<protein>
    <submittedName>
        <fullName evidence="1">Uncharacterized protein</fullName>
    </submittedName>
</protein>
<keyword evidence="2" id="KW-1185">Reference proteome</keyword>